<name>A0A177L450_9BACI</name>
<feature type="domain" description="Histidine kinase" evidence="8">
    <location>
        <begin position="1"/>
        <end position="86"/>
    </location>
</feature>
<dbReference type="Pfam" id="PF02518">
    <property type="entry name" value="HATPase_c"/>
    <property type="match status" value="1"/>
</dbReference>
<dbReference type="Gene3D" id="3.30.565.10">
    <property type="entry name" value="Histidine kinase-like ATPase, C-terminal domain"/>
    <property type="match status" value="1"/>
</dbReference>
<evidence type="ECO:0000259" key="8">
    <source>
        <dbReference type="PROSITE" id="PS50109"/>
    </source>
</evidence>
<evidence type="ECO:0000256" key="6">
    <source>
        <dbReference type="ARBA" id="ARBA00022840"/>
    </source>
</evidence>
<evidence type="ECO:0000256" key="3">
    <source>
        <dbReference type="ARBA" id="ARBA00022679"/>
    </source>
</evidence>
<evidence type="ECO:0000256" key="7">
    <source>
        <dbReference type="ARBA" id="ARBA00023012"/>
    </source>
</evidence>
<dbReference type="GO" id="GO:0000155">
    <property type="term" value="F:phosphorelay sensor kinase activity"/>
    <property type="evidence" value="ECO:0007669"/>
    <property type="project" value="TreeGrafter"/>
</dbReference>
<dbReference type="GO" id="GO:0009927">
    <property type="term" value="F:histidine phosphotransfer kinase activity"/>
    <property type="evidence" value="ECO:0007669"/>
    <property type="project" value="TreeGrafter"/>
</dbReference>
<keyword evidence="5" id="KW-0418">Kinase</keyword>
<dbReference type="PANTHER" id="PTHR43047">
    <property type="entry name" value="TWO-COMPONENT HISTIDINE PROTEIN KINASE"/>
    <property type="match status" value="1"/>
</dbReference>
<dbReference type="PRINTS" id="PR00344">
    <property type="entry name" value="BCTRLSENSOR"/>
</dbReference>
<keyword evidence="6" id="KW-0067">ATP-binding</keyword>
<keyword evidence="10" id="KW-1185">Reference proteome</keyword>
<evidence type="ECO:0000256" key="5">
    <source>
        <dbReference type="ARBA" id="ARBA00022777"/>
    </source>
</evidence>
<dbReference type="InterPro" id="IPR036890">
    <property type="entry name" value="HATPase_C_sf"/>
</dbReference>
<keyword evidence="7" id="KW-0902">Two-component regulatory system</keyword>
<evidence type="ECO:0000313" key="9">
    <source>
        <dbReference type="EMBL" id="OAH60458.1"/>
    </source>
</evidence>
<dbReference type="InterPro" id="IPR004358">
    <property type="entry name" value="Sig_transdc_His_kin-like_C"/>
</dbReference>
<dbReference type="EMBL" id="LQWY01000038">
    <property type="protein sequence ID" value="OAH60458.1"/>
    <property type="molecule type" value="Genomic_DNA"/>
</dbReference>
<dbReference type="InterPro" id="IPR003594">
    <property type="entry name" value="HATPase_dom"/>
</dbReference>
<dbReference type="PANTHER" id="PTHR43047:SF72">
    <property type="entry name" value="OSMOSENSING HISTIDINE PROTEIN KINASE SLN1"/>
    <property type="match status" value="1"/>
</dbReference>
<evidence type="ECO:0000256" key="4">
    <source>
        <dbReference type="ARBA" id="ARBA00022741"/>
    </source>
</evidence>
<dbReference type="InterPro" id="IPR005467">
    <property type="entry name" value="His_kinase_dom"/>
</dbReference>
<dbReference type="GO" id="GO:0005886">
    <property type="term" value="C:plasma membrane"/>
    <property type="evidence" value="ECO:0007669"/>
    <property type="project" value="TreeGrafter"/>
</dbReference>
<dbReference type="Proteomes" id="UP000076935">
    <property type="component" value="Unassembled WGS sequence"/>
</dbReference>
<dbReference type="PROSITE" id="PS50109">
    <property type="entry name" value="HIS_KIN"/>
    <property type="match status" value="1"/>
</dbReference>
<dbReference type="AlphaFoldDB" id="A0A177L450"/>
<proteinExistence type="predicted"/>
<dbReference type="SUPFAM" id="SSF55874">
    <property type="entry name" value="ATPase domain of HSP90 chaperone/DNA topoisomerase II/histidine kinase"/>
    <property type="match status" value="1"/>
</dbReference>
<evidence type="ECO:0000256" key="2">
    <source>
        <dbReference type="ARBA" id="ARBA00012438"/>
    </source>
</evidence>
<keyword evidence="4" id="KW-0547">Nucleotide-binding</keyword>
<evidence type="ECO:0000256" key="1">
    <source>
        <dbReference type="ARBA" id="ARBA00000085"/>
    </source>
</evidence>
<organism evidence="9 10">
    <name type="scientific">Domibacillus aminovorans</name>
    <dbReference type="NCBI Taxonomy" id="29332"/>
    <lineage>
        <taxon>Bacteria</taxon>
        <taxon>Bacillati</taxon>
        <taxon>Bacillota</taxon>
        <taxon>Bacilli</taxon>
        <taxon>Bacillales</taxon>
        <taxon>Bacillaceae</taxon>
        <taxon>Domibacillus</taxon>
    </lineage>
</organism>
<gene>
    <name evidence="9" type="ORF">AWH49_16490</name>
</gene>
<comment type="caution">
    <text evidence="9">The sequence shown here is derived from an EMBL/GenBank/DDBJ whole genome shotgun (WGS) entry which is preliminary data.</text>
</comment>
<protein>
    <recommendedName>
        <fullName evidence="2">histidine kinase</fullName>
        <ecNumber evidence="2">2.7.13.3</ecNumber>
    </recommendedName>
</protein>
<sequence length="86" mass="9625">MEIKACSIKEIIYIEVIDHGISIPQEHLPFIFQRFYRVDDSRSRSQGGTGLGLSLCKWIIEAHKGTIEVQSKLGEGTRVIAGLLAR</sequence>
<dbReference type="STRING" id="29332.AWH48_01580"/>
<keyword evidence="3" id="KW-0808">Transferase</keyword>
<dbReference type="EC" id="2.7.13.3" evidence="2"/>
<dbReference type="GO" id="GO:0005524">
    <property type="term" value="F:ATP binding"/>
    <property type="evidence" value="ECO:0007669"/>
    <property type="project" value="UniProtKB-KW"/>
</dbReference>
<dbReference type="SMART" id="SM00387">
    <property type="entry name" value="HATPase_c"/>
    <property type="match status" value="1"/>
</dbReference>
<reference evidence="9 10" key="1">
    <citation type="submission" date="2016-01" db="EMBL/GenBank/DDBJ databases">
        <title>Investigation of taxonomic status of Bacillus aminovorans.</title>
        <authorList>
            <person name="Verma A."/>
            <person name="Pal Y."/>
            <person name="Krishnamurthi S."/>
        </authorList>
    </citation>
    <scope>NUCLEOTIDE SEQUENCE [LARGE SCALE GENOMIC DNA]</scope>
    <source>
        <strain evidence="9 10">DSM 1314</strain>
    </source>
</reference>
<accession>A0A177L450</accession>
<comment type="catalytic activity">
    <reaction evidence="1">
        <text>ATP + protein L-histidine = ADP + protein N-phospho-L-histidine.</text>
        <dbReference type="EC" id="2.7.13.3"/>
    </reaction>
</comment>
<evidence type="ECO:0000313" key="10">
    <source>
        <dbReference type="Proteomes" id="UP000076935"/>
    </source>
</evidence>